<evidence type="ECO:0000256" key="4">
    <source>
        <dbReference type="SAM" id="Coils"/>
    </source>
</evidence>
<dbReference type="InterPro" id="IPR036890">
    <property type="entry name" value="HATPase_C_sf"/>
</dbReference>
<dbReference type="InterPro" id="IPR014721">
    <property type="entry name" value="Ribsml_uS5_D2-typ_fold_subgr"/>
</dbReference>
<dbReference type="GO" id="GO:0140664">
    <property type="term" value="F:ATP-dependent DNA damage sensor activity"/>
    <property type="evidence" value="ECO:0007669"/>
    <property type="project" value="InterPro"/>
</dbReference>
<feature type="region of interest" description="Disordered" evidence="5">
    <location>
        <begin position="565"/>
        <end position="584"/>
    </location>
</feature>
<accession>A0A2S4Q0U4</accession>
<feature type="domain" description="DNA mismatch repair protein S5" evidence="7">
    <location>
        <begin position="217"/>
        <end position="356"/>
    </location>
</feature>
<dbReference type="InterPro" id="IPR014762">
    <property type="entry name" value="DNA_mismatch_repair_CS"/>
</dbReference>
<dbReference type="PANTHER" id="PTHR10073">
    <property type="entry name" value="DNA MISMATCH REPAIR PROTEIN MLH, PMS, MUTL"/>
    <property type="match status" value="1"/>
</dbReference>
<evidence type="ECO:0000313" key="8">
    <source>
        <dbReference type="EMBL" id="POS87904.1"/>
    </source>
</evidence>
<keyword evidence="2" id="KW-0227">DNA damage</keyword>
<evidence type="ECO:0000256" key="3">
    <source>
        <dbReference type="ARBA" id="ARBA00070941"/>
    </source>
</evidence>
<dbReference type="CDD" id="cd16926">
    <property type="entry name" value="HATPase_MutL-MLH-PMS-like"/>
    <property type="match status" value="1"/>
</dbReference>
<dbReference type="FunFam" id="3.30.1370.100:FF:000001">
    <property type="entry name" value="Mismatch repair endonuclease pms1, putative"/>
    <property type="match status" value="1"/>
</dbReference>
<evidence type="ECO:0000256" key="5">
    <source>
        <dbReference type="SAM" id="MobiDB-lite"/>
    </source>
</evidence>
<dbReference type="AlphaFoldDB" id="A0A2S4Q0U4"/>
<dbReference type="EMBL" id="PEDP01000055">
    <property type="protein sequence ID" value="POS87904.1"/>
    <property type="molecule type" value="Genomic_DNA"/>
</dbReference>
<dbReference type="GO" id="GO:0016887">
    <property type="term" value="F:ATP hydrolysis activity"/>
    <property type="evidence" value="ECO:0007669"/>
    <property type="project" value="InterPro"/>
</dbReference>
<comment type="similarity">
    <text evidence="1">Belongs to the DNA mismatch repair MutL/HexB family.</text>
</comment>
<comment type="caution">
    <text evidence="8">The sequence shown here is derived from an EMBL/GenBank/DDBJ whole genome shotgun (WGS) entry which is preliminary data.</text>
</comment>
<reference evidence="8 9" key="1">
    <citation type="submission" date="2017-10" db="EMBL/GenBank/DDBJ databases">
        <title>Development of genomic resources for the powdery mildew, Erysiphe pulchra.</title>
        <authorList>
            <person name="Wadl P.A."/>
            <person name="Mack B.M."/>
            <person name="Moore G."/>
            <person name="Beltz S.B."/>
        </authorList>
    </citation>
    <scope>NUCLEOTIDE SEQUENCE [LARGE SCALE GENOMIC DNA]</scope>
    <source>
        <strain evidence="8">Cflorida</strain>
    </source>
</reference>
<dbReference type="Proteomes" id="UP000237438">
    <property type="component" value="Unassembled WGS sequence"/>
</dbReference>
<dbReference type="OrthoDB" id="10263226at2759"/>
<dbReference type="GO" id="GO:0000710">
    <property type="term" value="P:meiotic mismatch repair"/>
    <property type="evidence" value="ECO:0007669"/>
    <property type="project" value="UniProtKB-ARBA"/>
</dbReference>
<dbReference type="Pfam" id="PF13589">
    <property type="entry name" value="HATPase_c_3"/>
    <property type="match status" value="1"/>
</dbReference>
<dbReference type="InterPro" id="IPR002099">
    <property type="entry name" value="MutL/Mlh/PMS"/>
</dbReference>
<organism evidence="8 9">
    <name type="scientific">Erysiphe pulchra</name>
    <dbReference type="NCBI Taxonomy" id="225359"/>
    <lineage>
        <taxon>Eukaryota</taxon>
        <taxon>Fungi</taxon>
        <taxon>Dikarya</taxon>
        <taxon>Ascomycota</taxon>
        <taxon>Pezizomycotina</taxon>
        <taxon>Leotiomycetes</taxon>
        <taxon>Erysiphales</taxon>
        <taxon>Erysiphaceae</taxon>
        <taxon>Erysiphe</taxon>
    </lineage>
</organism>
<dbReference type="GO" id="GO:0030983">
    <property type="term" value="F:mismatched DNA binding"/>
    <property type="evidence" value="ECO:0007669"/>
    <property type="project" value="InterPro"/>
</dbReference>
<dbReference type="SUPFAM" id="SSF118116">
    <property type="entry name" value="DNA mismatch repair protein MutL"/>
    <property type="match status" value="1"/>
</dbReference>
<dbReference type="InterPro" id="IPR038973">
    <property type="entry name" value="MutL/Mlh/Pms-like"/>
</dbReference>
<feature type="coiled-coil region" evidence="4">
    <location>
        <begin position="751"/>
        <end position="778"/>
    </location>
</feature>
<dbReference type="PANTHER" id="PTHR10073:SF52">
    <property type="entry name" value="MISMATCH REPAIR ENDONUCLEASE PMS2"/>
    <property type="match status" value="1"/>
</dbReference>
<keyword evidence="9" id="KW-1185">Reference proteome</keyword>
<dbReference type="Gene3D" id="3.30.565.10">
    <property type="entry name" value="Histidine kinase-like ATPase, C-terminal domain"/>
    <property type="match status" value="1"/>
</dbReference>
<dbReference type="Pfam" id="PF01119">
    <property type="entry name" value="DNA_mis_repair"/>
    <property type="match status" value="1"/>
</dbReference>
<dbReference type="FunFam" id="3.30.565.10:FF:000014">
    <property type="entry name" value="Mismatch repair endonuclease pms1, putative"/>
    <property type="match status" value="1"/>
</dbReference>
<dbReference type="GO" id="GO:0032389">
    <property type="term" value="C:MutLalpha complex"/>
    <property type="evidence" value="ECO:0007669"/>
    <property type="project" value="TreeGrafter"/>
</dbReference>
<dbReference type="SUPFAM" id="SSF55874">
    <property type="entry name" value="ATPase domain of HSP90 chaperone/DNA topoisomerase II/histidine kinase"/>
    <property type="match status" value="1"/>
</dbReference>
<gene>
    <name evidence="8" type="ORF">EPUL_000250</name>
</gene>
<feature type="compositionally biased region" description="Polar residues" evidence="5">
    <location>
        <begin position="621"/>
        <end position="632"/>
    </location>
</feature>
<dbReference type="InterPro" id="IPR042120">
    <property type="entry name" value="MutL_C_dimsub"/>
</dbReference>
<keyword evidence="4" id="KW-0175">Coiled coil</keyword>
<dbReference type="Gene3D" id="3.30.230.10">
    <property type="match status" value="1"/>
</dbReference>
<dbReference type="GO" id="GO:0005524">
    <property type="term" value="F:ATP binding"/>
    <property type="evidence" value="ECO:0007669"/>
    <property type="project" value="InterPro"/>
</dbReference>
<sequence length="1034" mass="115383">MATIKAIEGQAVHQIQSGQVIVDLCSVVKELVENCLDAGATSIDVRFKNQGLDAIEVQDNGSGISPHNYETIALKHHTSKLSKYSDLLTLKSFGFRGEALSSLCALSQVSIVTCLPGDAPKGAKLEFETSGKLKETSIVPAQKGTTVSIRYIFGNLPVRRRELVRNIKREWSKVTSVLSQYVCIQVGVKFSVSQQGEKDKRTIVFSTKGNQSFKDNIINVFGAKMLTNLVPLDLDLGSEMQDSLSKGQNMNGIEITKKIRIIGHISRPNIGEGRQVPERKMFFVNSRPCNLPQIAKVFNDVFKSISGSSAPFIFANVELDTQMYDVNVSPDKRTILLHNQDRILESLRSSLTKSLESQQSLIPMSQFSVQKKSNFKQTQINIDNSTDSSSSNSKRLNTSIARMMSDRVCDDSSTKDTESDFNDLYPNSINLIVETRSSSLGPDGSESENMNILLNPLKINVDSVSKSGDQELCVIKKDMIIDDAAFHDGTQQGVLTSTSRTLNNSIQLSPTPKFKRLNETLLSNEESLEQPYPKKICKSHEFDTRFEDLSLPLLPEIDVSPPLTSRYSTSSFGNKKSAQPFSLTTGDNTLIKSTKYTNIGISSSEVFSKFRHNFSQMFSAPNSEALSPTSLHQDNEISDTDSEHKNSQKLSQTPLEVSEDTTNTDDETSETSSTPEVNNFTITEDIDITPDFVMDININDEAKKKAYEEVRIQKMIQEVEITAKNQSEDRISRSQSLLKGFRKRDSTFNLVQTVKTNIVKIKQQIESLEKRLSSFKELSVLNTNEDIDQMAAEEKLSLKILKSDFSKMKIIGQFNLGFILVSRSSRVSHSSYDESHDGDDLFIIDQHASDEKYNFERLQATTIVQSQKLAVPKLLDLTALEEEIVIENLSILRSNGFGVRVDQSGNGRVGNRCELISLPLSHETTFSLSDLEELLSLLADHPPSGSNAAIPRPSKVRKMFAMRACRSSIMIGKTLTQKQMKKVVVNLGELDKPWNCPHGRPTMRHLCSLDVWDTKIWKEDMLGAAGTNWLKYLE</sequence>
<dbReference type="NCBIfam" id="TIGR00585">
    <property type="entry name" value="mutl"/>
    <property type="match status" value="1"/>
</dbReference>
<evidence type="ECO:0000259" key="7">
    <source>
        <dbReference type="SMART" id="SM01340"/>
    </source>
</evidence>
<dbReference type="InterPro" id="IPR014790">
    <property type="entry name" value="MutL_C"/>
</dbReference>
<feature type="domain" description="MutL C-terminal dimerisation" evidence="6">
    <location>
        <begin position="810"/>
        <end position="975"/>
    </location>
</feature>
<evidence type="ECO:0000313" key="9">
    <source>
        <dbReference type="Proteomes" id="UP000237438"/>
    </source>
</evidence>
<dbReference type="SMART" id="SM01340">
    <property type="entry name" value="DNA_mis_repair"/>
    <property type="match status" value="1"/>
</dbReference>
<dbReference type="Gene3D" id="3.30.1370.100">
    <property type="entry name" value="MutL, C-terminal domain, regulatory subdomain"/>
    <property type="match status" value="1"/>
</dbReference>
<dbReference type="InterPro" id="IPR020568">
    <property type="entry name" value="Ribosomal_Su5_D2-typ_SF"/>
</dbReference>
<feature type="compositionally biased region" description="Acidic residues" evidence="5">
    <location>
        <begin position="657"/>
        <end position="669"/>
    </location>
</feature>
<dbReference type="SUPFAM" id="SSF54211">
    <property type="entry name" value="Ribosomal protein S5 domain 2-like"/>
    <property type="match status" value="1"/>
</dbReference>
<dbReference type="CDD" id="cd03484">
    <property type="entry name" value="MutL_Trans_hPMS_2_like"/>
    <property type="match status" value="1"/>
</dbReference>
<dbReference type="Gene3D" id="3.30.1540.20">
    <property type="entry name" value="MutL, C-terminal domain, dimerisation subdomain"/>
    <property type="match status" value="1"/>
</dbReference>
<dbReference type="SMART" id="SM00853">
    <property type="entry name" value="MutL_C"/>
    <property type="match status" value="1"/>
</dbReference>
<dbReference type="InterPro" id="IPR042121">
    <property type="entry name" value="MutL_C_regsub"/>
</dbReference>
<evidence type="ECO:0000259" key="6">
    <source>
        <dbReference type="SMART" id="SM00853"/>
    </source>
</evidence>
<dbReference type="InterPro" id="IPR037198">
    <property type="entry name" value="MutL_C_sf"/>
</dbReference>
<proteinExistence type="inferred from homology"/>
<dbReference type="InterPro" id="IPR013507">
    <property type="entry name" value="DNA_mismatch_S5_2-like"/>
</dbReference>
<feature type="region of interest" description="Disordered" evidence="5">
    <location>
        <begin position="621"/>
        <end position="681"/>
    </location>
</feature>
<dbReference type="Pfam" id="PF08676">
    <property type="entry name" value="MutL_C"/>
    <property type="match status" value="1"/>
</dbReference>
<evidence type="ECO:0000256" key="2">
    <source>
        <dbReference type="ARBA" id="ARBA00022763"/>
    </source>
</evidence>
<dbReference type="STRING" id="225359.A0A2S4Q0U4"/>
<name>A0A2S4Q0U4_9PEZI</name>
<evidence type="ECO:0000256" key="1">
    <source>
        <dbReference type="ARBA" id="ARBA00006082"/>
    </source>
</evidence>
<protein>
    <recommendedName>
        <fullName evidence="3">DNA mismatch repair protein PMS1</fullName>
    </recommendedName>
</protein>
<dbReference type="PROSITE" id="PS00058">
    <property type="entry name" value="DNA_MISMATCH_REPAIR_1"/>
    <property type="match status" value="1"/>
</dbReference>